<accession>A0AAV6FRC4</accession>
<evidence type="ECO:0000313" key="5">
    <source>
        <dbReference type="EMBL" id="KAG5264066.1"/>
    </source>
</evidence>
<proteinExistence type="predicted"/>
<keyword evidence="6" id="KW-1185">Reference proteome</keyword>
<evidence type="ECO:0000256" key="3">
    <source>
        <dbReference type="SAM" id="SignalP"/>
    </source>
</evidence>
<dbReference type="InterPro" id="IPR013783">
    <property type="entry name" value="Ig-like_fold"/>
</dbReference>
<evidence type="ECO:0000259" key="4">
    <source>
        <dbReference type="PROSITE" id="PS50835"/>
    </source>
</evidence>
<evidence type="ECO:0000256" key="1">
    <source>
        <dbReference type="ARBA" id="ARBA00023157"/>
    </source>
</evidence>
<dbReference type="SMART" id="SM00409">
    <property type="entry name" value="IG"/>
    <property type="match status" value="1"/>
</dbReference>
<dbReference type="PANTHER" id="PTHR11738">
    <property type="entry name" value="MHC CLASS I NK CELL RECEPTOR"/>
    <property type="match status" value="1"/>
</dbReference>
<dbReference type="AlphaFoldDB" id="A0AAV6FRC4"/>
<dbReference type="CDD" id="cd00096">
    <property type="entry name" value="Ig"/>
    <property type="match status" value="1"/>
</dbReference>
<keyword evidence="1" id="KW-1015">Disulfide bond</keyword>
<dbReference type="Pfam" id="PF13927">
    <property type="entry name" value="Ig_3"/>
    <property type="match status" value="1"/>
</dbReference>
<keyword evidence="3" id="KW-0732">Signal</keyword>
<feature type="signal peptide" evidence="3">
    <location>
        <begin position="1"/>
        <end position="17"/>
    </location>
</feature>
<dbReference type="Proteomes" id="UP000823561">
    <property type="component" value="Chromosome 21"/>
</dbReference>
<feature type="transmembrane region" description="Helical" evidence="2">
    <location>
        <begin position="144"/>
        <end position="162"/>
    </location>
</feature>
<evidence type="ECO:0000256" key="2">
    <source>
        <dbReference type="SAM" id="Phobius"/>
    </source>
</evidence>
<dbReference type="EMBL" id="JADWDJ010000021">
    <property type="protein sequence ID" value="KAG5264066.1"/>
    <property type="molecule type" value="Genomic_DNA"/>
</dbReference>
<dbReference type="Gene3D" id="2.60.40.10">
    <property type="entry name" value="Immunoglobulins"/>
    <property type="match status" value="1"/>
</dbReference>
<name>A0AAV6FRC4_9TELE</name>
<dbReference type="InterPro" id="IPR050412">
    <property type="entry name" value="Ig-like_Receptors_ImmuneReg"/>
</dbReference>
<reference evidence="5" key="1">
    <citation type="submission" date="2020-10" db="EMBL/GenBank/DDBJ databases">
        <title>Chromosome-scale genome assembly of the Allis shad, Alosa alosa.</title>
        <authorList>
            <person name="Margot Z."/>
            <person name="Christophe K."/>
            <person name="Cabau C."/>
            <person name="Louis A."/>
            <person name="Berthelot C."/>
            <person name="Parey E."/>
            <person name="Roest Crollius H."/>
            <person name="Montfort J."/>
            <person name="Robinson-Rechavi M."/>
            <person name="Bucao C."/>
            <person name="Bouchez O."/>
            <person name="Gislard M."/>
            <person name="Lluch J."/>
            <person name="Milhes M."/>
            <person name="Lampietro C."/>
            <person name="Lopez Roques C."/>
            <person name="Donnadieu C."/>
            <person name="Braasch I."/>
            <person name="Desvignes T."/>
            <person name="Postlethwait J."/>
            <person name="Bobe J."/>
            <person name="Guiguen Y."/>
        </authorList>
    </citation>
    <scope>NUCLEOTIDE SEQUENCE</scope>
    <source>
        <strain evidence="5">M-15738</strain>
        <tissue evidence="5">Blood</tissue>
    </source>
</reference>
<keyword evidence="2" id="KW-0812">Transmembrane</keyword>
<keyword evidence="2" id="KW-0472">Membrane</keyword>
<evidence type="ECO:0000313" key="6">
    <source>
        <dbReference type="Proteomes" id="UP000823561"/>
    </source>
</evidence>
<sequence>MELHLILTLTWISDLYCQTELYTFKPAQVFASTESPIEGGDVTLKCGVSGGNSPESLHMYLCKNGVGVQMERLSDGVDAIFTLTNVTSRDSGNYSCVYDYKKIPYSEVNSTGKDSISIQVQSEIKSLPAPDDWNTYKLSSIQSILLLIASLLALLGICYIAYRKIYKKFNTGSTAYTLDNNVIYYDHTGEPVQDIYDS</sequence>
<feature type="chain" id="PRO_5043563130" description="Ig-like domain-containing protein" evidence="3">
    <location>
        <begin position="18"/>
        <end position="198"/>
    </location>
</feature>
<protein>
    <recommendedName>
        <fullName evidence="4">Ig-like domain-containing protein</fullName>
    </recommendedName>
</protein>
<organism evidence="5 6">
    <name type="scientific">Alosa alosa</name>
    <name type="common">allis shad</name>
    <dbReference type="NCBI Taxonomy" id="278164"/>
    <lineage>
        <taxon>Eukaryota</taxon>
        <taxon>Metazoa</taxon>
        <taxon>Chordata</taxon>
        <taxon>Craniata</taxon>
        <taxon>Vertebrata</taxon>
        <taxon>Euteleostomi</taxon>
        <taxon>Actinopterygii</taxon>
        <taxon>Neopterygii</taxon>
        <taxon>Teleostei</taxon>
        <taxon>Clupei</taxon>
        <taxon>Clupeiformes</taxon>
        <taxon>Clupeoidei</taxon>
        <taxon>Clupeidae</taxon>
        <taxon>Alosa</taxon>
    </lineage>
</organism>
<feature type="domain" description="Ig-like" evidence="4">
    <location>
        <begin position="26"/>
        <end position="117"/>
    </location>
</feature>
<dbReference type="PANTHER" id="PTHR11738:SF186">
    <property type="entry name" value="OSTEOCLAST-ASSOCIATED IMMUNOGLOBULIN-LIKE RECEPTOR"/>
    <property type="match status" value="1"/>
</dbReference>
<keyword evidence="2" id="KW-1133">Transmembrane helix</keyword>
<dbReference type="InterPro" id="IPR007110">
    <property type="entry name" value="Ig-like_dom"/>
</dbReference>
<dbReference type="InterPro" id="IPR003599">
    <property type="entry name" value="Ig_sub"/>
</dbReference>
<dbReference type="GO" id="GO:0002764">
    <property type="term" value="P:immune response-regulating signaling pathway"/>
    <property type="evidence" value="ECO:0007669"/>
    <property type="project" value="TreeGrafter"/>
</dbReference>
<dbReference type="InterPro" id="IPR036179">
    <property type="entry name" value="Ig-like_dom_sf"/>
</dbReference>
<comment type="caution">
    <text evidence="5">The sequence shown here is derived from an EMBL/GenBank/DDBJ whole genome shotgun (WGS) entry which is preliminary data.</text>
</comment>
<dbReference type="PROSITE" id="PS50835">
    <property type="entry name" value="IG_LIKE"/>
    <property type="match status" value="1"/>
</dbReference>
<gene>
    <name evidence="5" type="ORF">AALO_G00271750</name>
</gene>
<dbReference type="SUPFAM" id="SSF48726">
    <property type="entry name" value="Immunoglobulin"/>
    <property type="match status" value="1"/>
</dbReference>